<evidence type="ECO:0000256" key="1">
    <source>
        <dbReference type="SAM" id="MobiDB-lite"/>
    </source>
</evidence>
<feature type="compositionally biased region" description="Basic and acidic residues" evidence="1">
    <location>
        <begin position="138"/>
        <end position="152"/>
    </location>
</feature>
<comment type="caution">
    <text evidence="2">The sequence shown here is derived from an EMBL/GenBank/DDBJ whole genome shotgun (WGS) entry which is preliminary data.</text>
</comment>
<protein>
    <submittedName>
        <fullName evidence="2">Uncharacterized protein</fullName>
    </submittedName>
</protein>
<proteinExistence type="predicted"/>
<keyword evidence="3" id="KW-1185">Reference proteome</keyword>
<dbReference type="Proteomes" id="UP001148838">
    <property type="component" value="Unassembled WGS sequence"/>
</dbReference>
<feature type="region of interest" description="Disordered" evidence="1">
    <location>
        <begin position="138"/>
        <end position="164"/>
    </location>
</feature>
<name>A0ABQ8SL89_PERAM</name>
<dbReference type="EMBL" id="JAJSOF020000025">
    <property type="protein sequence ID" value="KAJ4434481.1"/>
    <property type="molecule type" value="Genomic_DNA"/>
</dbReference>
<organism evidence="2 3">
    <name type="scientific">Periplaneta americana</name>
    <name type="common">American cockroach</name>
    <name type="synonym">Blatta americana</name>
    <dbReference type="NCBI Taxonomy" id="6978"/>
    <lineage>
        <taxon>Eukaryota</taxon>
        <taxon>Metazoa</taxon>
        <taxon>Ecdysozoa</taxon>
        <taxon>Arthropoda</taxon>
        <taxon>Hexapoda</taxon>
        <taxon>Insecta</taxon>
        <taxon>Pterygota</taxon>
        <taxon>Neoptera</taxon>
        <taxon>Polyneoptera</taxon>
        <taxon>Dictyoptera</taxon>
        <taxon>Blattodea</taxon>
        <taxon>Blattoidea</taxon>
        <taxon>Blattidae</taxon>
        <taxon>Blattinae</taxon>
        <taxon>Periplaneta</taxon>
    </lineage>
</organism>
<gene>
    <name evidence="2" type="ORF">ANN_23043</name>
</gene>
<sequence length="236" mass="27060">MCSVVQQEAIESILASSYECTIVQCLLRGRIPRIRQLWNKASKGYLILPDNWKILFGSKECAPTHWSEQGSEISYKDRYGERVKTVTYVFVDINFDGQHGHGAFDLCCGMLPYATDDNKYPAYDLSAQNTVLNSRFERSRKPKLEDARDTGHAGRQPTAPFLSPSSVYFSRQKKNTHQQKARNKVRVLSRLLIRLLFADPDLTTYDNALWGFIKSIVAQERYDTIDELKDAVRRAL</sequence>
<evidence type="ECO:0000313" key="2">
    <source>
        <dbReference type="EMBL" id="KAJ4434481.1"/>
    </source>
</evidence>
<evidence type="ECO:0000313" key="3">
    <source>
        <dbReference type="Proteomes" id="UP001148838"/>
    </source>
</evidence>
<reference evidence="2 3" key="1">
    <citation type="journal article" date="2022" name="Allergy">
        <title>Genome assembly and annotation of Periplaneta americana reveal a comprehensive cockroach allergen profile.</title>
        <authorList>
            <person name="Wang L."/>
            <person name="Xiong Q."/>
            <person name="Saelim N."/>
            <person name="Wang L."/>
            <person name="Nong W."/>
            <person name="Wan A.T."/>
            <person name="Shi M."/>
            <person name="Liu X."/>
            <person name="Cao Q."/>
            <person name="Hui J.H.L."/>
            <person name="Sookrung N."/>
            <person name="Leung T.F."/>
            <person name="Tungtrongchitr A."/>
            <person name="Tsui S.K.W."/>
        </authorList>
    </citation>
    <scope>NUCLEOTIDE SEQUENCE [LARGE SCALE GENOMIC DNA]</scope>
    <source>
        <strain evidence="2">PWHHKU_190912</strain>
    </source>
</reference>
<accession>A0ABQ8SL89</accession>